<dbReference type="InterPro" id="IPR008042">
    <property type="entry name" value="Retrotrans_Pao"/>
</dbReference>
<gene>
    <name evidence="1" type="ORF">RF55_10204</name>
</gene>
<dbReference type="STRING" id="67767.A0A0J7KI35"/>
<dbReference type="SUPFAM" id="SSF56672">
    <property type="entry name" value="DNA/RNA polymerases"/>
    <property type="match status" value="1"/>
</dbReference>
<proteinExistence type="predicted"/>
<dbReference type="Proteomes" id="UP000036403">
    <property type="component" value="Unassembled WGS sequence"/>
</dbReference>
<evidence type="ECO:0000313" key="2">
    <source>
        <dbReference type="Proteomes" id="UP000036403"/>
    </source>
</evidence>
<dbReference type="GO" id="GO:0071897">
    <property type="term" value="P:DNA biosynthetic process"/>
    <property type="evidence" value="ECO:0007669"/>
    <property type="project" value="UniProtKB-ARBA"/>
</dbReference>
<dbReference type="EMBL" id="LBMM01007059">
    <property type="protein sequence ID" value="KMQ90078.1"/>
    <property type="molecule type" value="Genomic_DNA"/>
</dbReference>
<organism evidence="1 2">
    <name type="scientific">Lasius niger</name>
    <name type="common">Black garden ant</name>
    <dbReference type="NCBI Taxonomy" id="67767"/>
    <lineage>
        <taxon>Eukaryota</taxon>
        <taxon>Metazoa</taxon>
        <taxon>Ecdysozoa</taxon>
        <taxon>Arthropoda</taxon>
        <taxon>Hexapoda</taxon>
        <taxon>Insecta</taxon>
        <taxon>Pterygota</taxon>
        <taxon>Neoptera</taxon>
        <taxon>Endopterygota</taxon>
        <taxon>Hymenoptera</taxon>
        <taxon>Apocrita</taxon>
        <taxon>Aculeata</taxon>
        <taxon>Formicoidea</taxon>
        <taxon>Formicidae</taxon>
        <taxon>Formicinae</taxon>
        <taxon>Lasius</taxon>
        <taxon>Lasius</taxon>
    </lineage>
</organism>
<reference evidence="1 2" key="1">
    <citation type="submission" date="2015-04" db="EMBL/GenBank/DDBJ databases">
        <title>Lasius niger genome sequencing.</title>
        <authorList>
            <person name="Konorov E.A."/>
            <person name="Nikitin M.A."/>
            <person name="Kirill M.V."/>
            <person name="Chang P."/>
        </authorList>
    </citation>
    <scope>NUCLEOTIDE SEQUENCE [LARGE SCALE GENOMIC DNA]</scope>
    <source>
        <tissue evidence="1">Whole</tissue>
    </source>
</reference>
<name>A0A0J7KI35_LASNI</name>
<protein>
    <submittedName>
        <fullName evidence="1">Gag-pol polyprotein</fullName>
    </submittedName>
</protein>
<comment type="caution">
    <text evidence="1">The sequence shown here is derived from an EMBL/GenBank/DDBJ whole genome shotgun (WGS) entry which is preliminary data.</text>
</comment>
<sequence>MVHPEDRDLQRILWRKTEGNEFQLNTVTYGLACAPYLAIRVLRQLANDEESRFPLGAETLRRDIYMDDVLTSASTLEVGCQLREQVSSLCMAGGFPLRKWAANHVALLDGIPLEHRLQLSADALLPSADHSVLGLRWSPATDDFALTVRRSTGVPPTKRTILSQTARLFDPLGWLAPIIIRAKLIIQAAWLQRLEWDAPLAVEEATTWTTLKEELPLVERIRIPRWFRGNPASLVEVHGFSDASEQAYAAVVYLFFLTLWKPPKGTLAPWVESKGYVVFLLLIPGRTEVFRDVAQKRTALKPQRVSFSGV</sequence>
<keyword evidence="2" id="KW-1185">Reference proteome</keyword>
<dbReference type="Pfam" id="PF05380">
    <property type="entry name" value="Peptidase_A17"/>
    <property type="match status" value="1"/>
</dbReference>
<accession>A0A0J7KI35</accession>
<evidence type="ECO:0000313" key="1">
    <source>
        <dbReference type="EMBL" id="KMQ90078.1"/>
    </source>
</evidence>
<dbReference type="InterPro" id="IPR043502">
    <property type="entry name" value="DNA/RNA_pol_sf"/>
</dbReference>
<dbReference type="OrthoDB" id="7698561at2759"/>
<dbReference type="PaxDb" id="67767-A0A0J7KI35"/>
<dbReference type="AlphaFoldDB" id="A0A0J7KI35"/>
<dbReference type="PANTHER" id="PTHR47331">
    <property type="entry name" value="PHD-TYPE DOMAIN-CONTAINING PROTEIN"/>
    <property type="match status" value="1"/>
</dbReference>